<dbReference type="InterPro" id="IPR011054">
    <property type="entry name" value="Rudment_hybrid_motif"/>
</dbReference>
<sequence>MRFTRVCVAEAFSQFFVVTSSQQQAFAGTAMNLNPLATYVKERQGKRVIRKILISNNGMAAVKAILSMRRWTFIEFGSEQVITFVAMATQDDLNANAEFIRLADAFVEVPSGKNVNNYANVDLICKIAQEQQVDAVWPGWGSGDGCKGSTLALRFQVEEACAGWGCRLTDKGLRLLNQGLARLWPRVDEDRVLEDAEARIAQLQHFHREAAMSSSSFTELCARFPEIFLDYTVKALWEDDGLLAVHKPWGMRAYLARKDGEKYRAWPEELTAHDLLQEICEGSRPRMCNRLDFATSGLMLVGKSRKAAGKASRLFQQRRVLKTYLALVLGHPPASWEKGVVLNYRITDTAGFGRRAVSSMEDTAGRTTETAETSVRVLKRGLWPPKPWQASFGGCGEGSQEVTREPLPASLVEVSPKTGRRHQIRVHLAAAGHPVLGDDSYAGQPWGLRGGCHRMFLHSWKLQLPWKDSVLSVEDPCDWSDGQLLHASENPKLPAKLKEIGITFIGPPSGVMAALGDKIAANILAQTAKVPSIPWSGDGLTCQLTAEGRVYTLEPETDVSPGVLIAIVFNKAMVRTVEEAMERAEKVGFPIMVKELKVAFTNVYTEVPGSPIFLMQMVSKARHLEIQILGDEYGNTLALNGRDCSTQRRFQKIFEEGPPVIAKPDVFHEMERAAMRLTALVGYRGAGTVEYLYSPETHTFCFLELNPRLQVEHPVTESITGVNMPATQLQIAMGIALHNIPDIRRFYGYDPTECSKIDFFAVDYPPITAHCCASRITAENPDEGFKPTSGKINSVRFQSAGDCWGYFSVGLKGGIHEFADSQFGHIFAKGPNREAARKSLRFALMNLDISGDIRHPVDYLVDLLETKSYKENTIDTMWLDGLIASKAIAPSTAVMDVVFYAAVYRAFSMVKARTQDAIASMQKGQLVLLGKSDTDALVSFPVEITFDEKKFSFQAFG</sequence>
<dbReference type="Pfam" id="PF02786">
    <property type="entry name" value="CPSase_L_D2"/>
    <property type="match status" value="1"/>
</dbReference>
<dbReference type="Pfam" id="PF00289">
    <property type="entry name" value="Biotin_carb_N"/>
    <property type="match status" value="1"/>
</dbReference>
<evidence type="ECO:0000256" key="2">
    <source>
        <dbReference type="ARBA" id="ARBA00022741"/>
    </source>
</evidence>
<dbReference type="PROSITE" id="PS01129">
    <property type="entry name" value="PSI_RLU"/>
    <property type="match status" value="1"/>
</dbReference>
<reference evidence="8 9" key="1">
    <citation type="submission" date="2016-02" db="EMBL/GenBank/DDBJ databases">
        <title>Genome analysis of coral dinoflagellate symbionts highlights evolutionary adaptations to a symbiotic lifestyle.</title>
        <authorList>
            <person name="Aranda M."/>
            <person name="Li Y."/>
            <person name="Liew Y.J."/>
            <person name="Baumgarten S."/>
            <person name="Simakov O."/>
            <person name="Wilson M."/>
            <person name="Piel J."/>
            <person name="Ashoor H."/>
            <person name="Bougouffa S."/>
            <person name="Bajic V.B."/>
            <person name="Ryu T."/>
            <person name="Ravasi T."/>
            <person name="Bayer T."/>
            <person name="Micklem G."/>
            <person name="Kim H."/>
            <person name="Bhak J."/>
            <person name="Lajeunesse T.C."/>
            <person name="Voolstra C.R."/>
        </authorList>
    </citation>
    <scope>NUCLEOTIDE SEQUENCE [LARGE SCALE GENOMIC DNA]</scope>
    <source>
        <strain evidence="8 9">CCMP2467</strain>
    </source>
</reference>
<dbReference type="Gene3D" id="3.30.2350.10">
    <property type="entry name" value="Pseudouridine synthase"/>
    <property type="match status" value="1"/>
</dbReference>
<dbReference type="InterPro" id="IPR006145">
    <property type="entry name" value="PsdUridine_synth_RsuA/RluA"/>
</dbReference>
<evidence type="ECO:0000256" key="1">
    <source>
        <dbReference type="ARBA" id="ARBA00022598"/>
    </source>
</evidence>
<evidence type="ECO:0000259" key="7">
    <source>
        <dbReference type="PROSITE" id="PS50979"/>
    </source>
</evidence>
<accession>A0A1Q9EEF1</accession>
<evidence type="ECO:0000313" key="8">
    <source>
        <dbReference type="EMBL" id="OLQ05789.1"/>
    </source>
</evidence>
<feature type="domain" description="Biotin carboxylation" evidence="7">
    <location>
        <begin position="48"/>
        <end position="884"/>
    </location>
</feature>
<dbReference type="EMBL" id="LSRX01000175">
    <property type="protein sequence ID" value="OLQ05789.1"/>
    <property type="molecule type" value="Genomic_DNA"/>
</dbReference>
<dbReference type="PROSITE" id="PS00867">
    <property type="entry name" value="CPSASE_2"/>
    <property type="match status" value="1"/>
</dbReference>
<dbReference type="InterPro" id="IPR011764">
    <property type="entry name" value="Biotin_carboxylation_dom"/>
</dbReference>
<dbReference type="InterPro" id="IPR005479">
    <property type="entry name" value="CPAse_ATP-bd"/>
</dbReference>
<evidence type="ECO:0000256" key="3">
    <source>
        <dbReference type="ARBA" id="ARBA00022840"/>
    </source>
</evidence>
<dbReference type="Gene3D" id="3.30.1490.20">
    <property type="entry name" value="ATP-grasp fold, A domain"/>
    <property type="match status" value="1"/>
</dbReference>
<dbReference type="GO" id="GO:0046872">
    <property type="term" value="F:metal ion binding"/>
    <property type="evidence" value="ECO:0007669"/>
    <property type="project" value="InterPro"/>
</dbReference>
<evidence type="ECO:0000313" key="9">
    <source>
        <dbReference type="Proteomes" id="UP000186817"/>
    </source>
</evidence>
<dbReference type="GO" id="GO:0006633">
    <property type="term" value="P:fatty acid biosynthetic process"/>
    <property type="evidence" value="ECO:0007669"/>
    <property type="project" value="TreeGrafter"/>
</dbReference>
<dbReference type="OrthoDB" id="428658at2759"/>
<protein>
    <submittedName>
        <fullName evidence="8">Acetyl-CoA carboxylase</fullName>
    </submittedName>
</protein>
<dbReference type="CDD" id="cd02869">
    <property type="entry name" value="PseudoU_synth_RluA_like"/>
    <property type="match status" value="1"/>
</dbReference>
<dbReference type="Pfam" id="PF00849">
    <property type="entry name" value="PseudoU_synth_2"/>
    <property type="match status" value="1"/>
</dbReference>
<dbReference type="PROSITE" id="PS50979">
    <property type="entry name" value="BC"/>
    <property type="match status" value="1"/>
</dbReference>
<dbReference type="Proteomes" id="UP000186817">
    <property type="component" value="Unassembled WGS sequence"/>
</dbReference>
<dbReference type="Gene3D" id="3.40.50.20">
    <property type="match status" value="2"/>
</dbReference>
<dbReference type="Pfam" id="PF02785">
    <property type="entry name" value="Biotin_carb_C"/>
    <property type="match status" value="1"/>
</dbReference>
<dbReference type="GO" id="GO:0005524">
    <property type="term" value="F:ATP binding"/>
    <property type="evidence" value="ECO:0007669"/>
    <property type="project" value="UniProtKB-UniRule"/>
</dbReference>
<evidence type="ECO:0000259" key="6">
    <source>
        <dbReference type="PROSITE" id="PS50975"/>
    </source>
</evidence>
<dbReference type="SUPFAM" id="SSF56059">
    <property type="entry name" value="Glutathione synthetase ATP-binding domain-like"/>
    <property type="match status" value="1"/>
</dbReference>
<dbReference type="PANTHER" id="PTHR45728:SF3">
    <property type="entry name" value="ACETYL-COA CARBOXYLASE"/>
    <property type="match status" value="1"/>
</dbReference>
<dbReference type="AlphaFoldDB" id="A0A1Q9EEF1"/>
<gene>
    <name evidence="8" type="primary">accA</name>
    <name evidence="8" type="ORF">AK812_SmicGene10990</name>
</gene>
<dbReference type="GO" id="GO:0001522">
    <property type="term" value="P:pseudouridine synthesis"/>
    <property type="evidence" value="ECO:0007669"/>
    <property type="project" value="InterPro"/>
</dbReference>
<evidence type="ECO:0000256" key="5">
    <source>
        <dbReference type="PROSITE-ProRule" id="PRU00409"/>
    </source>
</evidence>
<keyword evidence="3 5" id="KW-0067">ATP-binding</keyword>
<keyword evidence="2 5" id="KW-0547">Nucleotide-binding</keyword>
<dbReference type="SUPFAM" id="SSF55120">
    <property type="entry name" value="Pseudouridine synthase"/>
    <property type="match status" value="1"/>
</dbReference>
<dbReference type="InterPro" id="IPR049076">
    <property type="entry name" value="ACCA"/>
</dbReference>
<dbReference type="InterPro" id="IPR020103">
    <property type="entry name" value="PsdUridine_synth_cat_dom_sf"/>
</dbReference>
<keyword evidence="4" id="KW-0092">Biotin</keyword>
<dbReference type="SUPFAM" id="SSF51246">
    <property type="entry name" value="Rudiment single hybrid motif"/>
    <property type="match status" value="1"/>
</dbReference>
<dbReference type="SUPFAM" id="SSF52440">
    <property type="entry name" value="PreATP-grasp domain"/>
    <property type="match status" value="1"/>
</dbReference>
<dbReference type="InterPro" id="IPR011761">
    <property type="entry name" value="ATP-grasp"/>
</dbReference>
<dbReference type="SMART" id="SM00878">
    <property type="entry name" value="Biotin_carb_C"/>
    <property type="match status" value="1"/>
</dbReference>
<proteinExistence type="predicted"/>
<dbReference type="PANTHER" id="PTHR45728">
    <property type="entry name" value="ACETYL-COA CARBOXYLASE, ISOFORM A"/>
    <property type="match status" value="1"/>
</dbReference>
<dbReference type="GO" id="GO:0003989">
    <property type="term" value="F:acetyl-CoA carboxylase activity"/>
    <property type="evidence" value="ECO:0007669"/>
    <property type="project" value="InterPro"/>
</dbReference>
<name>A0A1Q9EEF1_SYMMI</name>
<dbReference type="InterPro" id="IPR016185">
    <property type="entry name" value="PreATP-grasp_dom_sf"/>
</dbReference>
<keyword evidence="1" id="KW-0436">Ligase</keyword>
<dbReference type="GO" id="GO:0003723">
    <property type="term" value="F:RNA binding"/>
    <property type="evidence" value="ECO:0007669"/>
    <property type="project" value="InterPro"/>
</dbReference>
<dbReference type="Gene3D" id="3.30.470.20">
    <property type="entry name" value="ATP-grasp fold, B domain"/>
    <property type="match status" value="1"/>
</dbReference>
<feature type="domain" description="ATP-grasp" evidence="6">
    <location>
        <begin position="522"/>
        <end position="733"/>
    </location>
</feature>
<evidence type="ECO:0000256" key="4">
    <source>
        <dbReference type="ARBA" id="ARBA00023267"/>
    </source>
</evidence>
<comment type="caution">
    <text evidence="8">The sequence shown here is derived from an EMBL/GenBank/DDBJ whole genome shotgun (WGS) entry which is preliminary data.</text>
</comment>
<dbReference type="InterPro" id="IPR005481">
    <property type="entry name" value="BC-like_N"/>
</dbReference>
<dbReference type="InterPro" id="IPR006224">
    <property type="entry name" value="PsdUridine_synth_RluA-like_CS"/>
</dbReference>
<keyword evidence="9" id="KW-1185">Reference proteome</keyword>
<dbReference type="GO" id="GO:0009982">
    <property type="term" value="F:pseudouridine synthase activity"/>
    <property type="evidence" value="ECO:0007669"/>
    <property type="project" value="InterPro"/>
</dbReference>
<dbReference type="InterPro" id="IPR013815">
    <property type="entry name" value="ATP_grasp_subdomain_1"/>
</dbReference>
<dbReference type="InterPro" id="IPR005482">
    <property type="entry name" value="Biotin_COase_C"/>
</dbReference>
<dbReference type="PROSITE" id="PS50975">
    <property type="entry name" value="ATP_GRASP"/>
    <property type="match status" value="1"/>
</dbReference>
<organism evidence="8 9">
    <name type="scientific">Symbiodinium microadriaticum</name>
    <name type="common">Dinoflagellate</name>
    <name type="synonym">Zooxanthella microadriatica</name>
    <dbReference type="NCBI Taxonomy" id="2951"/>
    <lineage>
        <taxon>Eukaryota</taxon>
        <taxon>Sar</taxon>
        <taxon>Alveolata</taxon>
        <taxon>Dinophyceae</taxon>
        <taxon>Suessiales</taxon>
        <taxon>Symbiodiniaceae</taxon>
        <taxon>Symbiodinium</taxon>
    </lineage>
</organism>